<sequence>MDTWTCPHCGFTPDTQDQTPSGACPKCGAPIATESPAEKATPPADATPGQSTEGTPETQAEPSPDAEATPEAEAPSEAGRGGAWRERLAALRARLAETARDGWEKAKPWVDAAGPRLRAAYETAKAKTPDGLKKVGGFLDRIRPYCRRFFLWSRSCLPPIFLDRALLCGGCFTLARGISRFFHFENSKRPKYDFWVTVILLRVALFCTPLLVLEAVATFDFRALLQIQIALGLYGLICIILPTACLERIPPHIRAVRLVAKRKGLVRLPGEGWVSGICAGLAAKYDVSVTLIRVIAIVGLCLIPGFVYFAYALLQTFLPEDGEDPGLVELVERELDSAD</sequence>
<evidence type="ECO:0000256" key="2">
    <source>
        <dbReference type="SAM" id="Phobius"/>
    </source>
</evidence>
<feature type="compositionally biased region" description="Polar residues" evidence="1">
    <location>
        <begin position="48"/>
        <end position="58"/>
    </location>
</feature>
<gene>
    <name evidence="4" type="ORF">IAC79_04985</name>
</gene>
<organism evidence="4 5">
    <name type="scientific">Candidatus Spyradenecus faecavium</name>
    <dbReference type="NCBI Taxonomy" id="2840947"/>
    <lineage>
        <taxon>Bacteria</taxon>
        <taxon>Pseudomonadati</taxon>
        <taxon>Lentisphaerota</taxon>
        <taxon>Lentisphaeria</taxon>
        <taxon>Lentisphaerales</taxon>
        <taxon>Lentisphaeraceae</taxon>
        <taxon>Lentisphaeraceae incertae sedis</taxon>
        <taxon>Candidatus Spyradenecus</taxon>
    </lineage>
</organism>
<dbReference type="Pfam" id="PF04024">
    <property type="entry name" value="PspC"/>
    <property type="match status" value="1"/>
</dbReference>
<feature type="transmembrane region" description="Helical" evidence="2">
    <location>
        <begin position="223"/>
        <end position="244"/>
    </location>
</feature>
<evidence type="ECO:0000313" key="4">
    <source>
        <dbReference type="EMBL" id="HIV09449.1"/>
    </source>
</evidence>
<name>A0A9D1T388_9BACT</name>
<feature type="transmembrane region" description="Helical" evidence="2">
    <location>
        <begin position="291"/>
        <end position="314"/>
    </location>
</feature>
<feature type="transmembrane region" description="Helical" evidence="2">
    <location>
        <begin position="194"/>
        <end position="217"/>
    </location>
</feature>
<reference evidence="4" key="1">
    <citation type="submission" date="2020-10" db="EMBL/GenBank/DDBJ databases">
        <authorList>
            <person name="Gilroy R."/>
        </authorList>
    </citation>
    <scope>NUCLEOTIDE SEQUENCE</scope>
    <source>
        <strain evidence="4">35461</strain>
    </source>
</reference>
<dbReference type="Proteomes" id="UP000886845">
    <property type="component" value="Unassembled WGS sequence"/>
</dbReference>
<accession>A0A9D1T388</accession>
<protein>
    <submittedName>
        <fullName evidence="4">PspC domain-containing protein</fullName>
    </submittedName>
</protein>
<feature type="domain" description="Phage shock protein PspC N-terminal" evidence="3">
    <location>
        <begin position="263"/>
        <end position="320"/>
    </location>
</feature>
<dbReference type="EMBL" id="DVOR01000158">
    <property type="protein sequence ID" value="HIV09449.1"/>
    <property type="molecule type" value="Genomic_DNA"/>
</dbReference>
<keyword evidence="2" id="KW-0472">Membrane</keyword>
<evidence type="ECO:0000259" key="3">
    <source>
        <dbReference type="Pfam" id="PF04024"/>
    </source>
</evidence>
<feature type="compositionally biased region" description="Low complexity" evidence="1">
    <location>
        <begin position="60"/>
        <end position="78"/>
    </location>
</feature>
<keyword evidence="2" id="KW-1133">Transmembrane helix</keyword>
<dbReference type="AlphaFoldDB" id="A0A9D1T388"/>
<feature type="region of interest" description="Disordered" evidence="1">
    <location>
        <begin position="1"/>
        <end position="83"/>
    </location>
</feature>
<evidence type="ECO:0000313" key="5">
    <source>
        <dbReference type="Proteomes" id="UP000886845"/>
    </source>
</evidence>
<dbReference type="InterPro" id="IPR007168">
    <property type="entry name" value="Phageshock_PspC_N"/>
</dbReference>
<reference evidence="4" key="2">
    <citation type="journal article" date="2021" name="PeerJ">
        <title>Extensive microbial diversity within the chicken gut microbiome revealed by metagenomics and culture.</title>
        <authorList>
            <person name="Gilroy R."/>
            <person name="Ravi A."/>
            <person name="Getino M."/>
            <person name="Pursley I."/>
            <person name="Horton D.L."/>
            <person name="Alikhan N.F."/>
            <person name="Baker D."/>
            <person name="Gharbi K."/>
            <person name="Hall N."/>
            <person name="Watson M."/>
            <person name="Adriaenssens E.M."/>
            <person name="Foster-Nyarko E."/>
            <person name="Jarju S."/>
            <person name="Secka A."/>
            <person name="Antonio M."/>
            <person name="Oren A."/>
            <person name="Chaudhuri R.R."/>
            <person name="La Ragione R."/>
            <person name="Hildebrand F."/>
            <person name="Pallen M.J."/>
        </authorList>
    </citation>
    <scope>NUCLEOTIDE SEQUENCE</scope>
    <source>
        <strain evidence="4">35461</strain>
    </source>
</reference>
<proteinExistence type="predicted"/>
<comment type="caution">
    <text evidence="4">The sequence shown here is derived from an EMBL/GenBank/DDBJ whole genome shotgun (WGS) entry which is preliminary data.</text>
</comment>
<keyword evidence="2" id="KW-0812">Transmembrane</keyword>
<evidence type="ECO:0000256" key="1">
    <source>
        <dbReference type="SAM" id="MobiDB-lite"/>
    </source>
</evidence>